<dbReference type="Proteomes" id="UP000714275">
    <property type="component" value="Unassembled WGS sequence"/>
</dbReference>
<dbReference type="InterPro" id="IPR001680">
    <property type="entry name" value="WD40_rpt"/>
</dbReference>
<name>A0A9P7D9L5_9AGAM</name>
<keyword evidence="2" id="KW-1185">Reference proteome</keyword>
<evidence type="ECO:0000313" key="1">
    <source>
        <dbReference type="EMBL" id="KAG1784082.1"/>
    </source>
</evidence>
<gene>
    <name evidence="1" type="ORF">EV702DRAFT_1191087</name>
</gene>
<protein>
    <submittedName>
        <fullName evidence="1">WD repeat-containing protein 8</fullName>
    </submittedName>
</protein>
<dbReference type="OrthoDB" id="308690at2759"/>
<dbReference type="AlphaFoldDB" id="A0A9P7D9L5"/>
<organism evidence="1 2">
    <name type="scientific">Suillus placidus</name>
    <dbReference type="NCBI Taxonomy" id="48579"/>
    <lineage>
        <taxon>Eukaryota</taxon>
        <taxon>Fungi</taxon>
        <taxon>Dikarya</taxon>
        <taxon>Basidiomycota</taxon>
        <taxon>Agaricomycotina</taxon>
        <taxon>Agaricomycetes</taxon>
        <taxon>Agaricomycetidae</taxon>
        <taxon>Boletales</taxon>
        <taxon>Suillineae</taxon>
        <taxon>Suillaceae</taxon>
        <taxon>Suillus</taxon>
    </lineage>
</organism>
<dbReference type="Gene3D" id="2.130.10.10">
    <property type="entry name" value="YVTN repeat-like/Quinoprotein amine dehydrogenase"/>
    <property type="match status" value="2"/>
</dbReference>
<comment type="caution">
    <text evidence="1">The sequence shown here is derived from an EMBL/GenBank/DDBJ whole genome shotgun (WGS) entry which is preliminary data.</text>
</comment>
<dbReference type="GO" id="GO:1990811">
    <property type="term" value="C:MWP complex"/>
    <property type="evidence" value="ECO:0007669"/>
    <property type="project" value="TreeGrafter"/>
</dbReference>
<proteinExistence type="predicted"/>
<dbReference type="EMBL" id="JABBWD010000001">
    <property type="protein sequence ID" value="KAG1784082.1"/>
    <property type="molecule type" value="Genomic_DNA"/>
</dbReference>
<accession>A0A9P7D9L5</accession>
<sequence length="495" mass="54852">MDFTEIYKQSGNLASFSPGAHFILNVVENTLIVRRTDTLQITRTWTVTTPSSTASILSNSKSTPSSSGVSPDGWISHAGWSCDSEYLLAASAKKGIVEVFKLRDENWNARIEAGVEGLLKAEWAPDGRHILCFSQWGLRVTIWSLVTGNATYIQFPIHPDRGYAFRSDSRYFILAERHRSKDAMGVYDTTDCYKLVRHFPVPTSNLSSLALSPTGNHIAVWEGILEYKLHILSLAGDVQGTFSPKPNPGFGVRNAAWHPTGMFLAVAGWDDKIHILDGLTWSAAATLELLSKIPMGATLWREPSNWLETTQGRGFLSYERLQGPQTISLQRTDPTKPNPKSGVVQLEWNKTGTLLLVRFENCPTVVHLYDFPGSSDLFVPRLRCVLQHSKPVLQAQWNPVRKGSLALCSGSGSIYTWSDEWIGENGVEEDMAECIGVPANSGLFRDLSAFRIIDGFTAKFETRSVKWAPDGKGLVLLDKEVFCCAFEVEEDGTES</sequence>
<dbReference type="PANTHER" id="PTHR16220:SF0">
    <property type="entry name" value="WD REPEAT-CONTAINING PROTEIN WRAP73"/>
    <property type="match status" value="1"/>
</dbReference>
<evidence type="ECO:0000313" key="2">
    <source>
        <dbReference type="Proteomes" id="UP000714275"/>
    </source>
</evidence>
<dbReference type="GO" id="GO:1990810">
    <property type="term" value="P:microtubule anchoring at mitotic spindle pole body"/>
    <property type="evidence" value="ECO:0007669"/>
    <property type="project" value="TreeGrafter"/>
</dbReference>
<dbReference type="InterPro" id="IPR011047">
    <property type="entry name" value="Quinoprotein_ADH-like_sf"/>
</dbReference>
<dbReference type="InterPro" id="IPR015943">
    <property type="entry name" value="WD40/YVTN_repeat-like_dom_sf"/>
</dbReference>
<reference evidence="1" key="1">
    <citation type="journal article" date="2020" name="New Phytol.">
        <title>Comparative genomics reveals dynamic genome evolution in host specialist ectomycorrhizal fungi.</title>
        <authorList>
            <person name="Lofgren L.A."/>
            <person name="Nguyen N.H."/>
            <person name="Vilgalys R."/>
            <person name="Ruytinx J."/>
            <person name="Liao H.L."/>
            <person name="Branco S."/>
            <person name="Kuo A."/>
            <person name="LaButti K."/>
            <person name="Lipzen A."/>
            <person name="Andreopoulos W."/>
            <person name="Pangilinan J."/>
            <person name="Riley R."/>
            <person name="Hundley H."/>
            <person name="Na H."/>
            <person name="Barry K."/>
            <person name="Grigoriev I.V."/>
            <person name="Stajich J.E."/>
            <person name="Kennedy P.G."/>
        </authorList>
    </citation>
    <scope>NUCLEOTIDE SEQUENCE</scope>
    <source>
        <strain evidence="1">DOB743</strain>
    </source>
</reference>
<dbReference type="PANTHER" id="PTHR16220">
    <property type="entry name" value="WD REPEAT PROTEIN 8-RELATED"/>
    <property type="match status" value="1"/>
</dbReference>
<dbReference type="Pfam" id="PF00400">
    <property type="entry name" value="WD40"/>
    <property type="match status" value="1"/>
</dbReference>
<dbReference type="SMART" id="SM00320">
    <property type="entry name" value="WD40"/>
    <property type="match status" value="3"/>
</dbReference>
<dbReference type="GO" id="GO:0005815">
    <property type="term" value="C:microtubule organizing center"/>
    <property type="evidence" value="ECO:0007669"/>
    <property type="project" value="TreeGrafter"/>
</dbReference>
<dbReference type="SUPFAM" id="SSF50998">
    <property type="entry name" value="Quinoprotein alcohol dehydrogenase-like"/>
    <property type="match status" value="1"/>
</dbReference>
<dbReference type="InterPro" id="IPR052778">
    <property type="entry name" value="Centrosome-WD_assoc"/>
</dbReference>